<comment type="cofactor">
    <cofactor evidence="1">
        <name>pyridoxal 5'-phosphate</name>
        <dbReference type="ChEBI" id="CHEBI:597326"/>
    </cofactor>
</comment>
<comment type="similarity">
    <text evidence="3">Belongs to the radical SAM superfamily. KamA family.</text>
</comment>
<dbReference type="InterPro" id="IPR003739">
    <property type="entry name" value="Lys_aminomutase/Glu_NH3_mut"/>
</dbReference>
<dbReference type="GO" id="GO:0051539">
    <property type="term" value="F:4 iron, 4 sulfur cluster binding"/>
    <property type="evidence" value="ECO:0007669"/>
    <property type="project" value="UniProtKB-KW"/>
</dbReference>
<keyword evidence="8" id="KW-0408">Iron</keyword>
<dbReference type="AlphaFoldDB" id="A0A4R7FFF6"/>
<comment type="caution">
    <text evidence="10">The sequence shown here is derived from an EMBL/GenBank/DDBJ whole genome shotgun (WGS) entry which is preliminary data.</text>
</comment>
<dbReference type="PANTHER" id="PTHR30538:SF0">
    <property type="entry name" value="L-LYSINE 2,3-AMINOMUTASE AQ_1632-RELATED"/>
    <property type="match status" value="1"/>
</dbReference>
<evidence type="ECO:0000256" key="9">
    <source>
        <dbReference type="ARBA" id="ARBA00023014"/>
    </source>
</evidence>
<dbReference type="GO" id="GO:0046872">
    <property type="term" value="F:metal ion binding"/>
    <property type="evidence" value="ECO:0007669"/>
    <property type="project" value="UniProtKB-KW"/>
</dbReference>
<evidence type="ECO:0000256" key="7">
    <source>
        <dbReference type="ARBA" id="ARBA00022898"/>
    </source>
</evidence>
<evidence type="ECO:0000313" key="11">
    <source>
        <dbReference type="Proteomes" id="UP000295215"/>
    </source>
</evidence>
<gene>
    <name evidence="10" type="ORF">C8P70_101137</name>
</gene>
<dbReference type="GO" id="GO:0003824">
    <property type="term" value="F:catalytic activity"/>
    <property type="evidence" value="ECO:0007669"/>
    <property type="project" value="InterPro"/>
</dbReference>
<protein>
    <submittedName>
        <fullName evidence="10">KamA family protein</fullName>
    </submittedName>
</protein>
<dbReference type="InterPro" id="IPR007197">
    <property type="entry name" value="rSAM"/>
</dbReference>
<evidence type="ECO:0000256" key="2">
    <source>
        <dbReference type="ARBA" id="ARBA00001966"/>
    </source>
</evidence>
<keyword evidence="5" id="KW-0949">S-adenosyl-L-methionine</keyword>
<dbReference type="Proteomes" id="UP000295215">
    <property type="component" value="Unassembled WGS sequence"/>
</dbReference>
<keyword evidence="7" id="KW-0663">Pyridoxal phosphate</keyword>
<sequence>MNMEPMKYKAYLLSNFKTIPQLEKMNAEDIEAIEVVGNVLPFKVNNYVINELIDWDNYKTDPIFRLTFPQKEMLSHTDYELMRKTLQNTQDKAKLKEIANKIRYKLNPHPAGQMELNVPSVGEHKLPGVQHKYDQTALFFPSSGQTCHSYCTFCFRWAQFVGMDDMKFAMRETDLLVQYLEEHQEVTDLLFTGGDPMIMSYKVFSQYITPFLSQDNKTNIQTIRIGTKSLGFWPYKFLTDADADDFIALFKKIVDSGINLSIMAHFNHPNELKTQAVQEAVKVILATGAQIRTQSPLIKGINNSADVWAHMWREQVNMGMIPYYMFVERDTGAQHYFEVPLEQAWYIFRKAYQQVSGICRTVRGPSMSCTPGKVQILGVTEIEKNGKMQKAFALRMIQGRNPNWVGKVFFAKYDSKASWMDDLQPFYGNEFFFNEELREMIQNAG</sequence>
<evidence type="ECO:0000256" key="6">
    <source>
        <dbReference type="ARBA" id="ARBA00022723"/>
    </source>
</evidence>
<evidence type="ECO:0000256" key="5">
    <source>
        <dbReference type="ARBA" id="ARBA00022691"/>
    </source>
</evidence>
<dbReference type="Gene3D" id="3.20.20.70">
    <property type="entry name" value="Aldolase class I"/>
    <property type="match status" value="1"/>
</dbReference>
<comment type="cofactor">
    <cofactor evidence="2">
        <name>[4Fe-4S] cluster</name>
        <dbReference type="ChEBI" id="CHEBI:49883"/>
    </cofactor>
</comment>
<name>A0A4R7FFF6_9FLAO</name>
<dbReference type="InterPro" id="IPR013785">
    <property type="entry name" value="Aldolase_TIM"/>
</dbReference>
<reference evidence="10 11" key="1">
    <citation type="submission" date="2019-03" db="EMBL/GenBank/DDBJ databases">
        <title>Genomic Encyclopedia of Archaeal and Bacterial Type Strains, Phase II (KMG-II): from individual species to whole genera.</title>
        <authorList>
            <person name="Goeker M."/>
        </authorList>
    </citation>
    <scope>NUCLEOTIDE SEQUENCE [LARGE SCALE GENOMIC DNA]</scope>
    <source>
        <strain evidence="10 11">DSM 28213</strain>
    </source>
</reference>
<dbReference type="SFLD" id="SFLDS00029">
    <property type="entry name" value="Radical_SAM"/>
    <property type="match status" value="1"/>
</dbReference>
<evidence type="ECO:0000256" key="3">
    <source>
        <dbReference type="ARBA" id="ARBA00008703"/>
    </source>
</evidence>
<evidence type="ECO:0000256" key="4">
    <source>
        <dbReference type="ARBA" id="ARBA00022485"/>
    </source>
</evidence>
<accession>A0A4R7FFF6</accession>
<dbReference type="RefSeq" id="WP_208293370.1">
    <property type="nucleotide sequence ID" value="NZ_SOAG01000001.1"/>
</dbReference>
<dbReference type="EMBL" id="SOAG01000001">
    <property type="protein sequence ID" value="TDS66240.1"/>
    <property type="molecule type" value="Genomic_DNA"/>
</dbReference>
<proteinExistence type="inferred from homology"/>
<evidence type="ECO:0000313" key="10">
    <source>
        <dbReference type="EMBL" id="TDS66240.1"/>
    </source>
</evidence>
<dbReference type="InterPro" id="IPR058240">
    <property type="entry name" value="rSAM_sf"/>
</dbReference>
<keyword evidence="6" id="KW-0479">Metal-binding</keyword>
<evidence type="ECO:0000256" key="1">
    <source>
        <dbReference type="ARBA" id="ARBA00001933"/>
    </source>
</evidence>
<evidence type="ECO:0000256" key="8">
    <source>
        <dbReference type="ARBA" id="ARBA00023004"/>
    </source>
</evidence>
<keyword evidence="11" id="KW-1185">Reference proteome</keyword>
<keyword evidence="9" id="KW-0411">Iron-sulfur</keyword>
<keyword evidence="4" id="KW-0004">4Fe-4S</keyword>
<dbReference type="SFLD" id="SFLDG01070">
    <property type="entry name" value="PLP-dependent"/>
    <property type="match status" value="1"/>
</dbReference>
<dbReference type="SUPFAM" id="SSF102114">
    <property type="entry name" value="Radical SAM enzymes"/>
    <property type="match status" value="1"/>
</dbReference>
<organism evidence="10 11">
    <name type="scientific">Myroides indicus</name>
    <dbReference type="NCBI Taxonomy" id="1323422"/>
    <lineage>
        <taxon>Bacteria</taxon>
        <taxon>Pseudomonadati</taxon>
        <taxon>Bacteroidota</taxon>
        <taxon>Flavobacteriia</taxon>
        <taxon>Flavobacteriales</taxon>
        <taxon>Flavobacteriaceae</taxon>
        <taxon>Myroides</taxon>
    </lineage>
</organism>
<dbReference type="PANTHER" id="PTHR30538">
    <property type="entry name" value="LYSINE 2,3-AMINOMUTASE-RELATED"/>
    <property type="match status" value="1"/>
</dbReference>